<evidence type="ECO:0000256" key="6">
    <source>
        <dbReference type="SAM" id="MobiDB-lite"/>
    </source>
</evidence>
<dbReference type="PANTHER" id="PTHR44191">
    <property type="entry name" value="TRANSCRIPTION FACTOR KUA1"/>
    <property type="match status" value="1"/>
</dbReference>
<evidence type="ECO:0000259" key="7">
    <source>
        <dbReference type="PROSITE" id="PS50090"/>
    </source>
</evidence>
<evidence type="ECO:0000256" key="2">
    <source>
        <dbReference type="ARBA" id="ARBA00023015"/>
    </source>
</evidence>
<dbReference type="Pfam" id="PF00249">
    <property type="entry name" value="Myb_DNA-binding"/>
    <property type="match status" value="1"/>
</dbReference>
<keyword evidence="4" id="KW-0804">Transcription</keyword>
<feature type="region of interest" description="Disordered" evidence="6">
    <location>
        <begin position="87"/>
        <end position="106"/>
    </location>
</feature>
<sequence length="221" mass="24077">MTRRCSHCSNNGHNSRTCPTIKGVKLFGVRLTDGAGLMKKSASMGNLSLYCGASSSGAASPSHNSPCSDTLRDLGHSSINDGYVSDDPAHTSCSSSNCRGDRKKGTPWTEEEHRLFLLGLQKLGKGDWRGIARNFVISRTPTQVASHAQKYFIRQTNSTRRKRRSSLFDMVPDMSIDPQPVPEEPLANGVSQVVESEDTNPLPTLCLSLDGECEPMGIYFP</sequence>
<dbReference type="GO" id="GO:0006355">
    <property type="term" value="P:regulation of DNA-templated transcription"/>
    <property type="evidence" value="ECO:0007669"/>
    <property type="project" value="UniProtKB-ARBA"/>
</dbReference>
<evidence type="ECO:0000256" key="3">
    <source>
        <dbReference type="ARBA" id="ARBA00023125"/>
    </source>
</evidence>
<evidence type="ECO:0000259" key="8">
    <source>
        <dbReference type="PROSITE" id="PS51293"/>
    </source>
</evidence>
<evidence type="ECO:0000256" key="4">
    <source>
        <dbReference type="ARBA" id="ARBA00023163"/>
    </source>
</evidence>
<dbReference type="PANTHER" id="PTHR44191:SF4">
    <property type="entry name" value="OS01G0187900 PROTEIN"/>
    <property type="match status" value="1"/>
</dbReference>
<dbReference type="PROSITE" id="PS50090">
    <property type="entry name" value="MYB_LIKE"/>
    <property type="match status" value="1"/>
</dbReference>
<dbReference type="InterPro" id="IPR017930">
    <property type="entry name" value="Myb_dom"/>
</dbReference>
<feature type="domain" description="SANT" evidence="8">
    <location>
        <begin position="103"/>
        <end position="156"/>
    </location>
</feature>
<gene>
    <name evidence="10" type="primary">MYB-4</name>
</gene>
<comment type="subcellular location">
    <subcellularLocation>
        <location evidence="1">Nucleus</location>
    </subcellularLocation>
</comment>
<dbReference type="GO" id="GO:0005634">
    <property type="term" value="C:nucleus"/>
    <property type="evidence" value="ECO:0007669"/>
    <property type="project" value="UniProtKB-SubCell"/>
</dbReference>
<proteinExistence type="evidence at transcript level"/>
<dbReference type="PROSITE" id="PS51293">
    <property type="entry name" value="SANT"/>
    <property type="match status" value="1"/>
</dbReference>
<feature type="domain" description="Myb-like" evidence="7">
    <location>
        <begin position="100"/>
        <end position="152"/>
    </location>
</feature>
<evidence type="ECO:0000256" key="1">
    <source>
        <dbReference type="ARBA" id="ARBA00004123"/>
    </source>
</evidence>
<dbReference type="InterPro" id="IPR017884">
    <property type="entry name" value="SANT_dom"/>
</dbReference>
<dbReference type="SMART" id="SM00717">
    <property type="entry name" value="SANT"/>
    <property type="match status" value="1"/>
</dbReference>
<dbReference type="NCBIfam" id="TIGR01557">
    <property type="entry name" value="myb_SHAQKYF"/>
    <property type="match status" value="1"/>
</dbReference>
<reference evidence="10" key="1">
    <citation type="submission" date="2010-06" db="EMBL/GenBank/DDBJ databases">
        <title>Isolation of bHLH transcriptional factor unique to isoquinoline alkaloid biosynthesis from Coptis japonica.</title>
        <authorList>
            <person name="Kokabu Y."/>
            <person name="Yamada Y."/>
            <person name="Chaki K."/>
            <person name="Yoshimoto T."/>
            <person name="Ohgaki M."/>
            <person name="Yoshida S."/>
            <person name="Kato N."/>
            <person name="Koyama T."/>
            <person name="Sato F."/>
        </authorList>
    </citation>
    <scope>NUCLEOTIDE SEQUENCE</scope>
</reference>
<evidence type="ECO:0000256" key="5">
    <source>
        <dbReference type="ARBA" id="ARBA00023242"/>
    </source>
</evidence>
<dbReference type="Gene3D" id="1.10.10.60">
    <property type="entry name" value="Homeodomain-like"/>
    <property type="match status" value="1"/>
</dbReference>
<dbReference type="FunFam" id="1.10.10.60:FF:000009">
    <property type="entry name" value="transcription factor MYB1R1"/>
    <property type="match status" value="1"/>
</dbReference>
<protein>
    <submittedName>
        <fullName evidence="10">Transcriptional factor MYB-4</fullName>
    </submittedName>
</protein>
<dbReference type="GO" id="GO:0003677">
    <property type="term" value="F:DNA binding"/>
    <property type="evidence" value="ECO:0007669"/>
    <property type="project" value="UniProtKB-KW"/>
</dbReference>
<feature type="domain" description="HTH myb-type" evidence="9">
    <location>
        <begin position="100"/>
        <end position="156"/>
    </location>
</feature>
<accession>E3WDH6</accession>
<keyword evidence="2" id="KW-0805">Transcription regulation</keyword>
<dbReference type="SUPFAM" id="SSF46689">
    <property type="entry name" value="Homeodomain-like"/>
    <property type="match status" value="1"/>
</dbReference>
<dbReference type="InterPro" id="IPR006447">
    <property type="entry name" value="Myb_dom_plants"/>
</dbReference>
<evidence type="ECO:0000313" key="10">
    <source>
        <dbReference type="EMBL" id="BAJ40869.1"/>
    </source>
</evidence>
<keyword evidence="3" id="KW-0238">DNA-binding</keyword>
<keyword evidence="5" id="KW-0539">Nucleus</keyword>
<dbReference type="GO" id="GO:0009723">
    <property type="term" value="P:response to ethylene"/>
    <property type="evidence" value="ECO:0007669"/>
    <property type="project" value="TreeGrafter"/>
</dbReference>
<dbReference type="InterPro" id="IPR001005">
    <property type="entry name" value="SANT/Myb"/>
</dbReference>
<dbReference type="AlphaFoldDB" id="E3WDH6"/>
<dbReference type="GO" id="GO:0009739">
    <property type="term" value="P:response to gibberellin"/>
    <property type="evidence" value="ECO:0007669"/>
    <property type="project" value="TreeGrafter"/>
</dbReference>
<name>E3WDH6_COPJA</name>
<organism evidence="10">
    <name type="scientific">Coptis japonica</name>
    <name type="common">Japanese goldthread</name>
    <dbReference type="NCBI Taxonomy" id="3442"/>
    <lineage>
        <taxon>Eukaryota</taxon>
        <taxon>Viridiplantae</taxon>
        <taxon>Streptophyta</taxon>
        <taxon>Embryophyta</taxon>
        <taxon>Tracheophyta</taxon>
        <taxon>Spermatophyta</taxon>
        <taxon>Magnoliopsida</taxon>
        <taxon>Ranunculales</taxon>
        <taxon>Ranunculaceae</taxon>
        <taxon>Coptidoideae</taxon>
        <taxon>Coptis</taxon>
    </lineage>
</organism>
<dbReference type="InterPro" id="IPR052245">
    <property type="entry name" value="Plant_Stress_Dev_TF"/>
</dbReference>
<dbReference type="EMBL" id="AB564548">
    <property type="protein sequence ID" value="BAJ40869.1"/>
    <property type="molecule type" value="mRNA"/>
</dbReference>
<dbReference type="PROSITE" id="PS51294">
    <property type="entry name" value="HTH_MYB"/>
    <property type="match status" value="1"/>
</dbReference>
<dbReference type="InterPro" id="IPR009057">
    <property type="entry name" value="Homeodomain-like_sf"/>
</dbReference>
<evidence type="ECO:0000259" key="9">
    <source>
        <dbReference type="PROSITE" id="PS51294"/>
    </source>
</evidence>
<dbReference type="CDD" id="cd00167">
    <property type="entry name" value="SANT"/>
    <property type="match status" value="1"/>
</dbReference>